<evidence type="ECO:0000256" key="5">
    <source>
        <dbReference type="ARBA" id="ARBA00025439"/>
    </source>
</evidence>
<comment type="caution">
    <text evidence="7">The sequence shown here is derived from an EMBL/GenBank/DDBJ whole genome shotgun (WGS) entry which is preliminary data.</text>
</comment>
<organism evidence="7 8">
    <name type="scientific">Mesorhizobium opportunistum</name>
    <dbReference type="NCBI Taxonomy" id="593909"/>
    <lineage>
        <taxon>Bacteria</taxon>
        <taxon>Pseudomonadati</taxon>
        <taxon>Pseudomonadota</taxon>
        <taxon>Alphaproteobacteria</taxon>
        <taxon>Hyphomicrobiales</taxon>
        <taxon>Phyllobacteriaceae</taxon>
        <taxon>Mesorhizobium</taxon>
    </lineage>
</organism>
<evidence type="ECO:0000256" key="2">
    <source>
        <dbReference type="ARBA" id="ARBA00022448"/>
    </source>
</evidence>
<feature type="transmembrane region" description="Helical" evidence="6">
    <location>
        <begin position="89"/>
        <end position="112"/>
    </location>
</feature>
<keyword evidence="6" id="KW-0472">Membrane</keyword>
<name>A0ABV1YEF0_9HYPH</name>
<dbReference type="CDD" id="cd13589">
    <property type="entry name" value="PBP2_polyamine_RpCGA009"/>
    <property type="match status" value="1"/>
</dbReference>
<dbReference type="Gene3D" id="3.40.190.10">
    <property type="entry name" value="Periplasmic binding protein-like II"/>
    <property type="match status" value="2"/>
</dbReference>
<proteinExistence type="predicted"/>
<evidence type="ECO:0000313" key="8">
    <source>
        <dbReference type="Proteomes" id="UP001464387"/>
    </source>
</evidence>
<dbReference type="Proteomes" id="UP001464387">
    <property type="component" value="Unassembled WGS sequence"/>
</dbReference>
<evidence type="ECO:0000256" key="4">
    <source>
        <dbReference type="ARBA" id="ARBA00022764"/>
    </source>
</evidence>
<comment type="subunit">
    <text evidence="1">The complex is composed of two ATP-binding proteins (LsrA), two transmembrane proteins (LsrC and LsrD) and a solute-binding protein (LsrB).</text>
</comment>
<keyword evidence="4" id="KW-0574">Periplasm</keyword>
<dbReference type="EMBL" id="JAMYPJ010000012">
    <property type="protein sequence ID" value="MER8933558.1"/>
    <property type="molecule type" value="Genomic_DNA"/>
</dbReference>
<keyword evidence="3" id="KW-0997">Cell inner membrane</keyword>
<evidence type="ECO:0000256" key="1">
    <source>
        <dbReference type="ARBA" id="ARBA00011262"/>
    </source>
</evidence>
<feature type="transmembrane region" description="Helical" evidence="6">
    <location>
        <begin position="65"/>
        <end position="83"/>
    </location>
</feature>
<evidence type="ECO:0000256" key="3">
    <source>
        <dbReference type="ARBA" id="ARBA00022519"/>
    </source>
</evidence>
<feature type="transmembrane region" description="Helical" evidence="6">
    <location>
        <begin position="158"/>
        <end position="178"/>
    </location>
</feature>
<evidence type="ECO:0000313" key="7">
    <source>
        <dbReference type="EMBL" id="MER8933558.1"/>
    </source>
</evidence>
<feature type="transmembrane region" description="Helical" evidence="6">
    <location>
        <begin position="37"/>
        <end position="58"/>
    </location>
</feature>
<protein>
    <submittedName>
        <fullName evidence="7">Extracellular solute-binding protein</fullName>
    </submittedName>
</protein>
<feature type="transmembrane region" description="Helical" evidence="6">
    <location>
        <begin position="207"/>
        <end position="230"/>
    </location>
</feature>
<dbReference type="InterPro" id="IPR006059">
    <property type="entry name" value="SBP"/>
</dbReference>
<comment type="function">
    <text evidence="5">Part of the ABC transporter complex LsrABCD involved in autoinducer 2 (AI-2) import. Probably responsible for the translocation of the substrate across the membrane.</text>
</comment>
<keyword evidence="8" id="KW-1185">Reference proteome</keyword>
<feature type="transmembrane region" description="Helical" evidence="6">
    <location>
        <begin position="12"/>
        <end position="31"/>
    </location>
</feature>
<gene>
    <name evidence="7" type="ORF">NKI33_11340</name>
</gene>
<dbReference type="Pfam" id="PF13416">
    <property type="entry name" value="SBP_bac_8"/>
    <property type="match status" value="1"/>
</dbReference>
<evidence type="ECO:0000256" key="6">
    <source>
        <dbReference type="SAM" id="Phobius"/>
    </source>
</evidence>
<sequence length="527" mass="55690">MRQALGMVRRYPVWVAVILLYAVAGFFSPAMLKPEQILNILQVTAFLGLVASGQTLSLLVGGIDLSVAGVVTMTNILATSMMMGQNERIPLALACCLALGLVVGVINGILIAVLRMAPIIATLAMNAILFGAALVYTAGAPYGTSAPAFNVVGQGSLFGLPASALCWLAITLALAWIMRRTTLGRWIYAVGSNETAARFMGVPARSVLVIAYALSAILAVLGSLLLTAYIGNPSLGIGNQFLLTSVKMQVTSGAVSTDIIHLGSPEGAQAAAQSLLEPLDYKIIDPKSVPDGAKSDYCYPFDSYGTVMSWNTKTYGENPPKTWAEFWDVAKFPGRRALRANAQDLIEIALLSDGVAPADVYPVLSTPEGLDRAIKRLEAIKPNVSVWWTSGAQSAQLLKDGEADLLVTWNGRAQTVKADGGAADYTFKGSVIGTDCLAVPKGAPNKEAAMKLIAAMTQPARVAKLTDFIAYGPVNPAGYEGGLIPKDRLKTLATAPENAGTSVFSNAGWWVKNGEVAQKAFDEMMNR</sequence>
<dbReference type="SUPFAM" id="SSF53850">
    <property type="entry name" value="Periplasmic binding protein-like II"/>
    <property type="match status" value="1"/>
</dbReference>
<keyword evidence="3" id="KW-1003">Cell membrane</keyword>
<feature type="transmembrane region" description="Helical" evidence="6">
    <location>
        <begin position="119"/>
        <end position="138"/>
    </location>
</feature>
<dbReference type="CDD" id="cd06579">
    <property type="entry name" value="TM_PBP1_transp_AraH_like"/>
    <property type="match status" value="1"/>
</dbReference>
<dbReference type="PANTHER" id="PTHR32196">
    <property type="entry name" value="ABC TRANSPORTER PERMEASE PROTEIN YPHD-RELATED-RELATED"/>
    <property type="match status" value="1"/>
</dbReference>
<keyword evidence="6" id="KW-1133">Transmembrane helix</keyword>
<keyword evidence="2" id="KW-0813">Transport</keyword>
<accession>A0ABV1YEF0</accession>
<dbReference type="RefSeq" id="WP_352569380.1">
    <property type="nucleotide sequence ID" value="NZ_JAMYMY010000032.1"/>
</dbReference>
<keyword evidence="6" id="KW-0812">Transmembrane</keyword>
<dbReference type="PANTHER" id="PTHR32196:SF71">
    <property type="entry name" value="AUTOINDUCER 2 IMPORT SYSTEM PERMEASE PROTEIN LSRD"/>
    <property type="match status" value="1"/>
</dbReference>
<reference evidence="7 8" key="1">
    <citation type="journal article" date="2024" name="Proc. Natl. Acad. Sci. U.S.A.">
        <title>The evolutionary genomics of adaptation to stress in wild rhizobium bacteria.</title>
        <authorList>
            <person name="Kehlet-Delgado H."/>
            <person name="Montoya A.P."/>
            <person name="Jensen K.T."/>
            <person name="Wendlandt C.E."/>
            <person name="Dexheimer C."/>
            <person name="Roberts M."/>
            <person name="Torres Martinez L."/>
            <person name="Friesen M.L."/>
            <person name="Griffitts J.S."/>
            <person name="Porter S.S."/>
        </authorList>
    </citation>
    <scope>NUCLEOTIDE SEQUENCE [LARGE SCALE GENOMIC DNA]</scope>
    <source>
        <strain evidence="7 8">M0729</strain>
    </source>
</reference>